<evidence type="ECO:0000259" key="4">
    <source>
        <dbReference type="Pfam" id="PF10433"/>
    </source>
</evidence>
<organism evidence="6 7">
    <name type="scientific">Blattamonas nauphoetae</name>
    <dbReference type="NCBI Taxonomy" id="2049346"/>
    <lineage>
        <taxon>Eukaryota</taxon>
        <taxon>Metamonada</taxon>
        <taxon>Preaxostyla</taxon>
        <taxon>Oxymonadida</taxon>
        <taxon>Blattamonas</taxon>
    </lineage>
</organism>
<dbReference type="InterPro" id="IPR018846">
    <property type="entry name" value="Beta-prop_RSE1/DDB1/CPSF1_1st"/>
</dbReference>
<evidence type="ECO:0000259" key="5">
    <source>
        <dbReference type="Pfam" id="PF23726"/>
    </source>
</evidence>
<sequence>MSLNLYHLTVQPPTAITHSVTGRFTSPQRQEFLVCRGRILEIYKVEEETKVLTLVLSTNLFATVRALEVFHLEGLQRDYIAVTSDSGTFSVLLYDDSKKKLVQIQNHTFGKTGCRRTVPGQYLAVDPQGRAAMIAAVEKSKLAVVIGRNSQGQATFSSVLEARNSDTVVYSFVALDAGSENPLFASLELNHGPSDRDSTGNVALVAEKAVIFYELHLGMNSVSRVRSERVPNTAHKLIPIPFGETVDSFQRPSKPTVPAPLQAPLGSVCAGGVLVCCEDEVIYITPNGARFSALIPRRRVIPENKGVIIQSYAMQKTRKLFYFLLQSEYGDLYRVHFKISDQSNPSIGMRGQSFVTGISLQYYDTLPSPTTSLSIHRKGFLFAAMESGDHFLYEIINLGSPQDEQNPNLIKDVIRPPPTFKGLVSTTTKLLSSRKVLPNQITYFIPNETLVHLREISTLPNFSPFTDMQMMRYHSLTEEGTQLCALTGKGAQSSMVCIQAGIAVNQIGLSDSPGNPTGIWTVLEKVQIEDSMVERMKYIIISTLTFTLVMAVGEDGLQPVDDHGMLTDVQTLYVTSLDNGTILQIHPGGLHTIKDGKPFKAFTLKGRTIKKAVANRAQAVIALDKGEVRYFELDPTTQNLEEKANARFEYDVTELDISTEIHRARVRTEFLAVGLANSTVRIMSLEPSTRLHTLSTQVIKAPLSSLSLVQIGGGEESGQLHNDLSTFLCIGLQNGAFLRSLLDSKDGTLVDTRMKILGTRPVKQSKIIVNKRLALLALSSTPWLLHRSSISSVTELGPGSAHSFSLTHLCTPTFDYASPFMTQGCDEGCITVSPDSVRVIVLDTQLDTSINELTAKSITRPFSPSPLTTVFKVNLEFSPRRYTILPRQNGSIDDHNAINEIDRSMNLAVLETQQSVVPSGEKEANRQAALAEVEERRLQGDELGAFHAQSIAEQLALPSNRFGHPVTGPGKWASSIRLIQCDRIPRDSENDDPVLTQLPPTSDLIEFRSDESAFALAPVQFTSRKGEGPFLAVGTAKNLIYEPIRTAQGGCIHIYTVKEEKERVVKQKGDDDEDDMPDDFDIITTPKFQLVHSTATQDIPFCLKHFKGRLLAGCGQSLVVYDMGKQRLLVKCSNRKFPSFIVQINVLKDRIFVSDISESVHIVRYRRDIGQIEICADTTIPRWTLSTIVLDYDTICGTDRFGQFFVERLPIENQDMDDDPTGLGKGILNGAPYKLESMCEFFIGEAATTMCLGKLGDEGKECVIYGTSLGGLGTFQPITQREQLEQLSMLEASLRQIMTDVTFIQKTTPFGDKSDGTLHVLGKNSGTPISLVGRDHLSFRSAYVPVKGVIDGDLCETFFSLERNLRERVAQDMNMSEIQIEKLIEEMRNRLF</sequence>
<protein>
    <submittedName>
        <fullName evidence="6">Spliceosome-associated protein 130 A</fullName>
    </submittedName>
</protein>
<dbReference type="Pfam" id="PF10433">
    <property type="entry name" value="Beta-prop_RSE1_1st"/>
    <property type="match status" value="1"/>
</dbReference>
<dbReference type="Pfam" id="PF03178">
    <property type="entry name" value="CPSF_A"/>
    <property type="match status" value="1"/>
</dbReference>
<evidence type="ECO:0000256" key="2">
    <source>
        <dbReference type="ARBA" id="ARBA00023242"/>
    </source>
</evidence>
<comment type="subcellular location">
    <subcellularLocation>
        <location evidence="1">Nucleus</location>
    </subcellularLocation>
</comment>
<proteinExistence type="predicted"/>
<feature type="domain" description="RSE1/DDB1/CPSF1 second beta-propeller" evidence="5">
    <location>
        <begin position="510"/>
        <end position="841"/>
    </location>
</feature>
<comment type="caution">
    <text evidence="6">The sequence shown here is derived from an EMBL/GenBank/DDBJ whole genome shotgun (WGS) entry which is preliminary data.</text>
</comment>
<dbReference type="Proteomes" id="UP001281761">
    <property type="component" value="Unassembled WGS sequence"/>
</dbReference>
<dbReference type="InterPro" id="IPR004871">
    <property type="entry name" value="RSE1/DDB1/CPSF1_C"/>
</dbReference>
<keyword evidence="2" id="KW-0539">Nucleus</keyword>
<evidence type="ECO:0000313" key="7">
    <source>
        <dbReference type="Proteomes" id="UP001281761"/>
    </source>
</evidence>
<dbReference type="EMBL" id="JARBJD010000102">
    <property type="protein sequence ID" value="KAK2952568.1"/>
    <property type="molecule type" value="Genomic_DNA"/>
</dbReference>
<evidence type="ECO:0000259" key="3">
    <source>
        <dbReference type="Pfam" id="PF03178"/>
    </source>
</evidence>
<feature type="domain" description="RSE1/DDB1/CPSF1 first beta-propeller" evidence="4">
    <location>
        <begin position="15"/>
        <end position="411"/>
    </location>
</feature>
<dbReference type="Pfam" id="PF23726">
    <property type="entry name" value="Beta-prop_RSE1_2nd"/>
    <property type="match status" value="1"/>
</dbReference>
<evidence type="ECO:0000256" key="1">
    <source>
        <dbReference type="ARBA" id="ARBA00004123"/>
    </source>
</evidence>
<reference evidence="6 7" key="1">
    <citation type="journal article" date="2022" name="bioRxiv">
        <title>Genomics of Preaxostyla Flagellates Illuminates Evolutionary Transitions and the Path Towards Mitochondrial Loss.</title>
        <authorList>
            <person name="Novak L.V.F."/>
            <person name="Treitli S.C."/>
            <person name="Pyrih J."/>
            <person name="Halakuc P."/>
            <person name="Pipaliya S.V."/>
            <person name="Vacek V."/>
            <person name="Brzon O."/>
            <person name="Soukal P."/>
            <person name="Eme L."/>
            <person name="Dacks J.B."/>
            <person name="Karnkowska A."/>
            <person name="Elias M."/>
            <person name="Hampl V."/>
        </authorList>
    </citation>
    <scope>NUCLEOTIDE SEQUENCE [LARGE SCALE GENOMIC DNA]</scope>
    <source>
        <strain evidence="6">NAU3</strain>
        <tissue evidence="6">Gut</tissue>
    </source>
</reference>
<name>A0ABQ9XJF9_9EUKA</name>
<accession>A0ABQ9XJF9</accession>
<dbReference type="PANTHER" id="PTHR10644">
    <property type="entry name" value="DNA REPAIR/RNA PROCESSING CPSF FAMILY"/>
    <property type="match status" value="1"/>
</dbReference>
<dbReference type="Gene3D" id="2.130.10.10">
    <property type="entry name" value="YVTN repeat-like/Quinoprotein amine dehydrogenase"/>
    <property type="match status" value="3"/>
</dbReference>
<dbReference type="InterPro" id="IPR015943">
    <property type="entry name" value="WD40/YVTN_repeat-like_dom_sf"/>
</dbReference>
<gene>
    <name evidence="6" type="ORF">BLNAU_12534</name>
</gene>
<dbReference type="InterPro" id="IPR050358">
    <property type="entry name" value="RSE1/DDB1/CFT1"/>
</dbReference>
<feature type="domain" description="RSE1/DDB1/CPSF1 C-terminal" evidence="3">
    <location>
        <begin position="1003"/>
        <end position="1359"/>
    </location>
</feature>
<evidence type="ECO:0000313" key="6">
    <source>
        <dbReference type="EMBL" id="KAK2952568.1"/>
    </source>
</evidence>
<keyword evidence="7" id="KW-1185">Reference proteome</keyword>
<dbReference type="InterPro" id="IPR058543">
    <property type="entry name" value="Beta-prop_RSE1/DDB1/CPSF1_2nd"/>
</dbReference>